<feature type="transmembrane region" description="Helical" evidence="2">
    <location>
        <begin position="132"/>
        <end position="149"/>
    </location>
</feature>
<evidence type="ECO:0000313" key="5">
    <source>
        <dbReference type="Proteomes" id="UP000439965"/>
    </source>
</evidence>
<dbReference type="AlphaFoldDB" id="A0A6I4XP21"/>
<feature type="transmembrane region" description="Helical" evidence="2">
    <location>
        <begin position="155"/>
        <end position="171"/>
    </location>
</feature>
<sequence>MNPLIKKAIIGALTYIAIILTVLPFLAVYHLGHQTTLLLYAFLICFVSILSPRLRYSLPFYIVGWFVTLYRFFPYGEGFSFTWFQRYFYDLQTALSEILAGKVGYITELVAVTIIVTGILLFAVFSIYIQHFYIVYGAMCLYLLTVVIFNDFNLTWHLLGVCFCGVLCSLIKTQQLKTVREWSFWLGLTLLCSLLLVGATLLPRTAIRDRLVAATTGIRTQANQRGFYQFIEEHGAPSGSRTGFSENDRQLGGPLLDDDTVLFTAQQDTRHYWRVESKDFYSGKGWINTIREEDLRTVPDSLRIADDNYQQDYLKEETVQLYLQNQGDYLPLPYGSNHLTIEEGASGFIVDDAVQRVDLMEPQQQIEVSLAWQPADYAAETLQSLPLQQPDTPVDYTQLPENLPARIRQLARSITEDQSTIFEQVTAIENHLKNSIEFRYSKTDAVYPAEEQDYVDQFLFESKVGYCDNFSTAMVVLLRTLDIPARWVKGFSPGDAQTENGLTTFTVRNRNAHSWAEVYFAGFGWVPFEPTPNFQNPDRPELQTTTVSSEVLPETSSSSRESSTSSSSETSSSTTTTATVAPAEEHLFSPETWQWIRSFLQGIACLVFLGLLYLLRRYFFRIRIWLIARFRSEPLPTAYPVLMKQAAKVLFHADSEPLSEYASRLEAVYPIFHGSFIQLTATYEDYLYGGKPIDGQQQLILHVAQQISQLKKINQVH</sequence>
<keyword evidence="2" id="KW-0472">Membrane</keyword>
<feature type="transmembrane region" description="Helical" evidence="2">
    <location>
        <begin position="595"/>
        <end position="615"/>
    </location>
</feature>
<dbReference type="InterPro" id="IPR052901">
    <property type="entry name" value="Bact_TGase-like"/>
</dbReference>
<dbReference type="EMBL" id="WVTI01000014">
    <property type="protein sequence ID" value="MXS27042.1"/>
    <property type="molecule type" value="Genomic_DNA"/>
</dbReference>
<dbReference type="InterPro" id="IPR038765">
    <property type="entry name" value="Papain-like_cys_pep_sf"/>
</dbReference>
<dbReference type="InterPro" id="IPR021878">
    <property type="entry name" value="TgpA_N"/>
</dbReference>
<evidence type="ECO:0000256" key="2">
    <source>
        <dbReference type="SAM" id="Phobius"/>
    </source>
</evidence>
<gene>
    <name evidence="4" type="ORF">GTI89_13365</name>
</gene>
<dbReference type="SMART" id="SM00460">
    <property type="entry name" value="TGc"/>
    <property type="match status" value="1"/>
</dbReference>
<feature type="domain" description="Transglutaminase-like" evidence="3">
    <location>
        <begin position="459"/>
        <end position="532"/>
    </location>
</feature>
<dbReference type="Pfam" id="PF11992">
    <property type="entry name" value="TgpA_N"/>
    <property type="match status" value="1"/>
</dbReference>
<dbReference type="Pfam" id="PF01841">
    <property type="entry name" value="Transglut_core"/>
    <property type="match status" value="1"/>
</dbReference>
<comment type="caution">
    <text evidence="4">The sequence shown here is derived from an EMBL/GenBank/DDBJ whole genome shotgun (WGS) entry which is preliminary data.</text>
</comment>
<dbReference type="SUPFAM" id="SSF54001">
    <property type="entry name" value="Cysteine proteinases"/>
    <property type="match status" value="1"/>
</dbReference>
<reference evidence="4 5" key="1">
    <citation type="submission" date="2019-04" db="EMBL/GenBank/DDBJ databases">
        <title>Step-wise assembly of the neonatal virome modulated by breast feeding.</title>
        <authorList>
            <person name="Liang G."/>
            <person name="Bushman F."/>
        </authorList>
    </citation>
    <scope>NUCLEOTIDE SEQUENCE [LARGE SCALE GENOMIC DNA]</scope>
    <source>
        <strain evidence="4 5">E3404</strain>
    </source>
</reference>
<feature type="transmembrane region" description="Helical" evidence="2">
    <location>
        <begin position="37"/>
        <end position="54"/>
    </location>
</feature>
<keyword evidence="2" id="KW-0812">Transmembrane</keyword>
<feature type="transmembrane region" description="Helical" evidence="2">
    <location>
        <begin position="12"/>
        <end position="31"/>
    </location>
</feature>
<dbReference type="RefSeq" id="WP_124018939.1">
    <property type="nucleotide sequence ID" value="NZ_CABGTZ010000001.1"/>
</dbReference>
<dbReference type="PANTHER" id="PTHR42736:SF1">
    <property type="entry name" value="PROTEIN-GLUTAMINE GAMMA-GLUTAMYLTRANSFERASE"/>
    <property type="match status" value="1"/>
</dbReference>
<proteinExistence type="predicted"/>
<evidence type="ECO:0000259" key="3">
    <source>
        <dbReference type="SMART" id="SM00460"/>
    </source>
</evidence>
<name>A0A6I4XP21_ENTGA</name>
<organism evidence="4 5">
    <name type="scientific">Enterococcus gallinarum</name>
    <dbReference type="NCBI Taxonomy" id="1353"/>
    <lineage>
        <taxon>Bacteria</taxon>
        <taxon>Bacillati</taxon>
        <taxon>Bacillota</taxon>
        <taxon>Bacilli</taxon>
        <taxon>Lactobacillales</taxon>
        <taxon>Enterococcaceae</taxon>
        <taxon>Enterococcus</taxon>
    </lineage>
</organism>
<dbReference type="Proteomes" id="UP000439965">
    <property type="component" value="Unassembled WGS sequence"/>
</dbReference>
<evidence type="ECO:0000256" key="1">
    <source>
        <dbReference type="SAM" id="MobiDB-lite"/>
    </source>
</evidence>
<evidence type="ECO:0000313" key="4">
    <source>
        <dbReference type="EMBL" id="MXS27042.1"/>
    </source>
</evidence>
<feature type="transmembrane region" description="Helical" evidence="2">
    <location>
        <begin position="183"/>
        <end position="202"/>
    </location>
</feature>
<feature type="compositionally biased region" description="Low complexity" evidence="1">
    <location>
        <begin position="544"/>
        <end position="577"/>
    </location>
</feature>
<feature type="region of interest" description="Disordered" evidence="1">
    <location>
        <begin position="534"/>
        <end position="579"/>
    </location>
</feature>
<dbReference type="InterPro" id="IPR002931">
    <property type="entry name" value="Transglutaminase-like"/>
</dbReference>
<feature type="transmembrane region" description="Helical" evidence="2">
    <location>
        <begin position="104"/>
        <end position="125"/>
    </location>
</feature>
<feature type="transmembrane region" description="Helical" evidence="2">
    <location>
        <begin position="61"/>
        <end position="84"/>
    </location>
</feature>
<protein>
    <submittedName>
        <fullName evidence="4">Transglutaminase domain-containing protein</fullName>
    </submittedName>
</protein>
<dbReference type="PANTHER" id="PTHR42736">
    <property type="entry name" value="PROTEIN-GLUTAMINE GAMMA-GLUTAMYLTRANSFERASE"/>
    <property type="match status" value="1"/>
</dbReference>
<keyword evidence="2" id="KW-1133">Transmembrane helix</keyword>
<accession>A0A6I4XP21</accession>
<dbReference type="Gene3D" id="3.10.620.30">
    <property type="match status" value="1"/>
</dbReference>